<organism evidence="1 2">
    <name type="scientific">Nocardia africana</name>
    <dbReference type="NCBI Taxonomy" id="134964"/>
    <lineage>
        <taxon>Bacteria</taxon>
        <taxon>Bacillati</taxon>
        <taxon>Actinomycetota</taxon>
        <taxon>Actinomycetes</taxon>
        <taxon>Mycobacteriales</taxon>
        <taxon>Nocardiaceae</taxon>
        <taxon>Nocardia</taxon>
    </lineage>
</organism>
<reference evidence="1 2" key="1">
    <citation type="submission" date="2024-10" db="EMBL/GenBank/DDBJ databases">
        <title>The Natural Products Discovery Center: Release of the First 8490 Sequenced Strains for Exploring Actinobacteria Biosynthetic Diversity.</title>
        <authorList>
            <person name="Kalkreuter E."/>
            <person name="Kautsar S.A."/>
            <person name="Yang D."/>
            <person name="Bader C.D."/>
            <person name="Teijaro C.N."/>
            <person name="Fluegel L."/>
            <person name="Davis C.M."/>
            <person name="Simpson J.R."/>
            <person name="Lauterbach L."/>
            <person name="Steele A.D."/>
            <person name="Gui C."/>
            <person name="Meng S."/>
            <person name="Li G."/>
            <person name="Viehrig K."/>
            <person name="Ye F."/>
            <person name="Su P."/>
            <person name="Kiefer A.F."/>
            <person name="Nichols A."/>
            <person name="Cepeda A.J."/>
            <person name="Yan W."/>
            <person name="Fan B."/>
            <person name="Jiang Y."/>
            <person name="Adhikari A."/>
            <person name="Zheng C.-J."/>
            <person name="Schuster L."/>
            <person name="Cowan T.M."/>
            <person name="Smanski M.J."/>
            <person name="Chevrette M.G."/>
            <person name="De Carvalho L.P.S."/>
            <person name="Shen B."/>
        </authorList>
    </citation>
    <scope>NUCLEOTIDE SEQUENCE [LARGE SCALE GENOMIC DNA]</scope>
    <source>
        <strain evidence="1 2">NPDC004550</strain>
    </source>
</reference>
<proteinExistence type="predicted"/>
<comment type="caution">
    <text evidence="1">The sequence shown here is derived from an EMBL/GenBank/DDBJ whole genome shotgun (WGS) entry which is preliminary data.</text>
</comment>
<accession>A0ABW6NF71</accession>
<sequence>MLEDVAREKESRELLTEWEREVAQLREIGDRIRWLADRLRPRHRNLEVSYLGYLIDEFKKIVDANDRASLDSLVLHTSDLHHRNMGVLDLDHGPAPERSSFVRRIPDSTEPIRDPFVYVNHIVESLEHFVQVWTTVIDCGLTCDWEMLEDEFPKLATLSAEIDRAHTAWTSLETD</sequence>
<name>A0ABW6NF71_9NOCA</name>
<gene>
    <name evidence="1" type="ORF">ACFYTH_06180</name>
</gene>
<protein>
    <submittedName>
        <fullName evidence="1">Uncharacterized protein</fullName>
    </submittedName>
</protein>
<dbReference type="EMBL" id="JBIALX010000002">
    <property type="protein sequence ID" value="MFF0452941.1"/>
    <property type="molecule type" value="Genomic_DNA"/>
</dbReference>
<evidence type="ECO:0000313" key="1">
    <source>
        <dbReference type="EMBL" id="MFF0452941.1"/>
    </source>
</evidence>
<evidence type="ECO:0000313" key="2">
    <source>
        <dbReference type="Proteomes" id="UP001601521"/>
    </source>
</evidence>
<keyword evidence="2" id="KW-1185">Reference proteome</keyword>
<dbReference type="Proteomes" id="UP001601521">
    <property type="component" value="Unassembled WGS sequence"/>
</dbReference>
<dbReference type="RefSeq" id="WP_387249693.1">
    <property type="nucleotide sequence ID" value="NZ_JBIALX010000002.1"/>
</dbReference>